<feature type="compositionally biased region" description="Low complexity" evidence="5">
    <location>
        <begin position="50"/>
        <end position="75"/>
    </location>
</feature>
<dbReference type="SUPFAM" id="SSF50090">
    <property type="entry name" value="Electron transport accessory proteins"/>
    <property type="match status" value="1"/>
</dbReference>
<accession>A0AAV3PUA5</accession>
<dbReference type="GO" id="GO:0016491">
    <property type="term" value="F:oxidoreductase activity"/>
    <property type="evidence" value="ECO:0007669"/>
    <property type="project" value="UniProtKB-KW"/>
</dbReference>
<keyword evidence="1" id="KW-0560">Oxidoreductase</keyword>
<dbReference type="GO" id="GO:0015979">
    <property type="term" value="P:photosynthesis"/>
    <property type="evidence" value="ECO:0007669"/>
    <property type="project" value="InterPro"/>
</dbReference>
<dbReference type="InterPro" id="IPR044166">
    <property type="entry name" value="FTRV"/>
</dbReference>
<comment type="function">
    <text evidence="3">Variable subunit of the ferredoxin-thioredoxin reductase (FTR), which catalyzes the two-electron reduction of thioredoxins by the electrons provided by reduced ferredoxin.</text>
</comment>
<dbReference type="InterPro" id="IPR004207">
    <property type="entry name" value="Fd_thioredoxin_Rdtase_alpha"/>
</dbReference>
<evidence type="ECO:0000256" key="1">
    <source>
        <dbReference type="ARBA" id="ARBA00023002"/>
    </source>
</evidence>
<evidence type="ECO:0000256" key="4">
    <source>
        <dbReference type="ARBA" id="ARBA00034490"/>
    </source>
</evidence>
<organism evidence="7 8">
    <name type="scientific">Lithospermum erythrorhizon</name>
    <name type="common">Purple gromwell</name>
    <name type="synonym">Lithospermum officinale var. erythrorhizon</name>
    <dbReference type="NCBI Taxonomy" id="34254"/>
    <lineage>
        <taxon>Eukaryota</taxon>
        <taxon>Viridiplantae</taxon>
        <taxon>Streptophyta</taxon>
        <taxon>Embryophyta</taxon>
        <taxon>Tracheophyta</taxon>
        <taxon>Spermatophyta</taxon>
        <taxon>Magnoliopsida</taxon>
        <taxon>eudicotyledons</taxon>
        <taxon>Gunneridae</taxon>
        <taxon>Pentapetalae</taxon>
        <taxon>asterids</taxon>
        <taxon>lamiids</taxon>
        <taxon>Boraginales</taxon>
        <taxon>Boraginaceae</taxon>
        <taxon>Boraginoideae</taxon>
        <taxon>Lithospermeae</taxon>
        <taxon>Lithospermum</taxon>
    </lineage>
</organism>
<evidence type="ECO:0000256" key="5">
    <source>
        <dbReference type="SAM" id="MobiDB-lite"/>
    </source>
</evidence>
<dbReference type="Gene3D" id="2.30.30.50">
    <property type="match status" value="1"/>
</dbReference>
<reference evidence="7 8" key="1">
    <citation type="submission" date="2024-01" db="EMBL/GenBank/DDBJ databases">
        <title>The complete chloroplast genome sequence of Lithospermum erythrorhizon: insights into the phylogenetic relationship among Boraginaceae species and the maternal lineages of purple gromwells.</title>
        <authorList>
            <person name="Okada T."/>
            <person name="Watanabe K."/>
        </authorList>
    </citation>
    <scope>NUCLEOTIDE SEQUENCE [LARGE SCALE GENOMIC DNA]</scope>
</reference>
<dbReference type="PANTHER" id="PTHR46937:SF4">
    <property type="entry name" value="FERREDOXIN-THIOREDOXIN REDUCTASE SUBUNIT A1, CHLOROPLASTIC"/>
    <property type="match status" value="1"/>
</dbReference>
<comment type="subunit">
    <text evidence="2">Heterodimer of subunit A (variable subunit) and subunit B (catalytic subunit). Heterodimeric FTR forms a complex with ferredoxin and thioredoxin.</text>
</comment>
<dbReference type="Pfam" id="PF02941">
    <property type="entry name" value="FeThRed_A"/>
    <property type="match status" value="1"/>
</dbReference>
<comment type="similarity">
    <text evidence="4">Belongs to the ferredoxin thioredoxin reductase alpha subunit family.</text>
</comment>
<proteinExistence type="inferred from homology"/>
<dbReference type="Proteomes" id="UP001454036">
    <property type="component" value="Unassembled WGS sequence"/>
</dbReference>
<evidence type="ECO:0000313" key="8">
    <source>
        <dbReference type="Proteomes" id="UP001454036"/>
    </source>
</evidence>
<dbReference type="InterPro" id="IPR008990">
    <property type="entry name" value="Elect_transpt_acc-like_dom_sf"/>
</dbReference>
<comment type="caution">
    <text evidence="7">The sequence shown here is derived from an EMBL/GenBank/DDBJ whole genome shotgun (WGS) entry which is preliminary data.</text>
</comment>
<feature type="domain" description="Ferredoxin thioredoxin reductase alpha chain" evidence="6">
    <location>
        <begin position="83"/>
        <end position="157"/>
    </location>
</feature>
<evidence type="ECO:0000256" key="2">
    <source>
        <dbReference type="ARBA" id="ARBA00026011"/>
    </source>
</evidence>
<evidence type="ECO:0000256" key="3">
    <source>
        <dbReference type="ARBA" id="ARBA00034474"/>
    </source>
</evidence>
<dbReference type="EMBL" id="BAABME010018436">
    <property type="protein sequence ID" value="GAA0153813.1"/>
    <property type="molecule type" value="Genomic_DNA"/>
</dbReference>
<keyword evidence="8" id="KW-1185">Reference proteome</keyword>
<dbReference type="AlphaFoldDB" id="A0AAV3PUA5"/>
<name>A0AAV3PUA5_LITER</name>
<evidence type="ECO:0000259" key="6">
    <source>
        <dbReference type="Pfam" id="PF02941"/>
    </source>
</evidence>
<protein>
    <submittedName>
        <fullName evidence="7">Reductase</fullName>
    </submittedName>
</protein>
<evidence type="ECO:0000313" key="7">
    <source>
        <dbReference type="EMBL" id="GAA0153813.1"/>
    </source>
</evidence>
<dbReference type="PANTHER" id="PTHR46937">
    <property type="entry name" value="FERREDOXIN-THIOREDOXIN REDUCTASE, VARIABLE CHAIN"/>
    <property type="match status" value="1"/>
</dbReference>
<feature type="region of interest" description="Disordered" evidence="5">
    <location>
        <begin position="50"/>
        <end position="77"/>
    </location>
</feature>
<gene>
    <name evidence="7" type="ORF">LIER_37741</name>
</gene>
<sequence>MTSSHSIFSPPPSTLLNLHSSKSKTICLFSQNPFSTTSLKTTPFFITKSSTSDSLSNTTTVDKPISSNTSTNSTNDELGGARIGAKIRVKVPLKVYHIPKVPEFDLDGKIGTMKQFVGFHKGKTISANLPFKVEFKEDGIEGRDGPVKFFAHLKEDEFEYVD</sequence>